<name>A0A8X6IX13_TRICU</name>
<protein>
    <submittedName>
        <fullName evidence="1">Uncharacterized protein</fullName>
    </submittedName>
</protein>
<evidence type="ECO:0000313" key="1">
    <source>
        <dbReference type="EMBL" id="GFQ84570.1"/>
    </source>
</evidence>
<evidence type="ECO:0000313" key="2">
    <source>
        <dbReference type="Proteomes" id="UP000887116"/>
    </source>
</evidence>
<keyword evidence="2" id="KW-1185">Reference proteome</keyword>
<comment type="caution">
    <text evidence="1">The sequence shown here is derived from an EMBL/GenBank/DDBJ whole genome shotgun (WGS) entry which is preliminary data.</text>
</comment>
<dbReference type="OrthoDB" id="10454696at2759"/>
<sequence>MPPIWELTGLLSQVDSHYIINLQFASQDVNWKPMMNYYKRRLKQLGVDAVLVLDYGNSIQNNEEAVQMGFKRMWVRGRKFEWEAFNTYEHYKRTCRIFHYKEVAFDGFMEKDLANAKEYIAMTKLKIK</sequence>
<dbReference type="AlphaFoldDB" id="A0A8X6IX13"/>
<proteinExistence type="predicted"/>
<dbReference type="Proteomes" id="UP000887116">
    <property type="component" value="Unassembled WGS sequence"/>
</dbReference>
<dbReference type="EMBL" id="BMAO01022810">
    <property type="protein sequence ID" value="GFQ84570.1"/>
    <property type="molecule type" value="Genomic_DNA"/>
</dbReference>
<accession>A0A8X6IX13</accession>
<gene>
    <name evidence="1" type="ORF">TNCT_311521</name>
</gene>
<reference evidence="1" key="1">
    <citation type="submission" date="2020-07" db="EMBL/GenBank/DDBJ databases">
        <title>Multicomponent nature underlies the extraordinary mechanical properties of spider dragline silk.</title>
        <authorList>
            <person name="Kono N."/>
            <person name="Nakamura H."/>
            <person name="Mori M."/>
            <person name="Yoshida Y."/>
            <person name="Ohtoshi R."/>
            <person name="Malay A.D."/>
            <person name="Moran D.A.P."/>
            <person name="Tomita M."/>
            <person name="Numata K."/>
            <person name="Arakawa K."/>
        </authorList>
    </citation>
    <scope>NUCLEOTIDE SEQUENCE</scope>
</reference>
<organism evidence="1 2">
    <name type="scientific">Trichonephila clavata</name>
    <name type="common">Joro spider</name>
    <name type="synonym">Nephila clavata</name>
    <dbReference type="NCBI Taxonomy" id="2740835"/>
    <lineage>
        <taxon>Eukaryota</taxon>
        <taxon>Metazoa</taxon>
        <taxon>Ecdysozoa</taxon>
        <taxon>Arthropoda</taxon>
        <taxon>Chelicerata</taxon>
        <taxon>Arachnida</taxon>
        <taxon>Araneae</taxon>
        <taxon>Araneomorphae</taxon>
        <taxon>Entelegynae</taxon>
        <taxon>Araneoidea</taxon>
        <taxon>Nephilidae</taxon>
        <taxon>Trichonephila</taxon>
    </lineage>
</organism>